<reference evidence="1" key="1">
    <citation type="journal article" date="2019" name="bioRxiv">
        <title>The Genome of the Zebra Mussel, Dreissena polymorpha: A Resource for Invasive Species Research.</title>
        <authorList>
            <person name="McCartney M.A."/>
            <person name="Auch B."/>
            <person name="Kono T."/>
            <person name="Mallez S."/>
            <person name="Zhang Y."/>
            <person name="Obille A."/>
            <person name="Becker A."/>
            <person name="Abrahante J.E."/>
            <person name="Garbe J."/>
            <person name="Badalamenti J.P."/>
            <person name="Herman A."/>
            <person name="Mangelson H."/>
            <person name="Liachko I."/>
            <person name="Sullivan S."/>
            <person name="Sone E.D."/>
            <person name="Koren S."/>
            <person name="Silverstein K.A.T."/>
            <person name="Beckman K.B."/>
            <person name="Gohl D.M."/>
        </authorList>
    </citation>
    <scope>NUCLEOTIDE SEQUENCE</scope>
    <source>
        <strain evidence="1">Duluth1</strain>
        <tissue evidence="1">Whole animal</tissue>
    </source>
</reference>
<dbReference type="AlphaFoldDB" id="A0A9D4ELA9"/>
<dbReference type="EMBL" id="JAIWYP010000008">
    <property type="protein sequence ID" value="KAH3780032.1"/>
    <property type="molecule type" value="Genomic_DNA"/>
</dbReference>
<organism evidence="1 2">
    <name type="scientific">Dreissena polymorpha</name>
    <name type="common">Zebra mussel</name>
    <name type="synonym">Mytilus polymorpha</name>
    <dbReference type="NCBI Taxonomy" id="45954"/>
    <lineage>
        <taxon>Eukaryota</taxon>
        <taxon>Metazoa</taxon>
        <taxon>Spiralia</taxon>
        <taxon>Lophotrochozoa</taxon>
        <taxon>Mollusca</taxon>
        <taxon>Bivalvia</taxon>
        <taxon>Autobranchia</taxon>
        <taxon>Heteroconchia</taxon>
        <taxon>Euheterodonta</taxon>
        <taxon>Imparidentia</taxon>
        <taxon>Neoheterodontei</taxon>
        <taxon>Myida</taxon>
        <taxon>Dreissenoidea</taxon>
        <taxon>Dreissenidae</taxon>
        <taxon>Dreissena</taxon>
    </lineage>
</organism>
<sequence>MHLAQAHCMIVAESFYSTSWPQLLHQPLLGILQLCCAAPPVLQMKAIPSHSVGPEVDCHVSI</sequence>
<dbReference type="Proteomes" id="UP000828390">
    <property type="component" value="Unassembled WGS sequence"/>
</dbReference>
<protein>
    <submittedName>
        <fullName evidence="1">Uncharacterized protein</fullName>
    </submittedName>
</protein>
<gene>
    <name evidence="1" type="ORF">DPMN_157841</name>
</gene>
<keyword evidence="2" id="KW-1185">Reference proteome</keyword>
<proteinExistence type="predicted"/>
<evidence type="ECO:0000313" key="1">
    <source>
        <dbReference type="EMBL" id="KAH3780032.1"/>
    </source>
</evidence>
<evidence type="ECO:0000313" key="2">
    <source>
        <dbReference type="Proteomes" id="UP000828390"/>
    </source>
</evidence>
<name>A0A9D4ELA9_DREPO</name>
<comment type="caution">
    <text evidence="1">The sequence shown here is derived from an EMBL/GenBank/DDBJ whole genome shotgun (WGS) entry which is preliminary data.</text>
</comment>
<reference evidence="1" key="2">
    <citation type="submission" date="2020-11" db="EMBL/GenBank/DDBJ databases">
        <authorList>
            <person name="McCartney M.A."/>
            <person name="Auch B."/>
            <person name="Kono T."/>
            <person name="Mallez S."/>
            <person name="Becker A."/>
            <person name="Gohl D.M."/>
            <person name="Silverstein K.A.T."/>
            <person name="Koren S."/>
            <person name="Bechman K.B."/>
            <person name="Herman A."/>
            <person name="Abrahante J.E."/>
            <person name="Garbe J."/>
        </authorList>
    </citation>
    <scope>NUCLEOTIDE SEQUENCE</scope>
    <source>
        <strain evidence="1">Duluth1</strain>
        <tissue evidence="1">Whole animal</tissue>
    </source>
</reference>
<accession>A0A9D4ELA9</accession>